<comment type="similarity">
    <text evidence="1">Belongs to the phosducin family.</text>
</comment>
<evidence type="ECO:0000256" key="1">
    <source>
        <dbReference type="ARBA" id="ARBA00009686"/>
    </source>
</evidence>
<reference evidence="4" key="1">
    <citation type="submission" date="2023-06" db="EMBL/GenBank/DDBJ databases">
        <title>Genome-scale phylogeny and comparative genomics of the fungal order Sordariales.</title>
        <authorList>
            <consortium name="Lawrence Berkeley National Laboratory"/>
            <person name="Hensen N."/>
            <person name="Bonometti L."/>
            <person name="Westerberg I."/>
            <person name="Brannstrom I.O."/>
            <person name="Guillou S."/>
            <person name="Cros-Aarteil S."/>
            <person name="Calhoun S."/>
            <person name="Haridas S."/>
            <person name="Kuo A."/>
            <person name="Mondo S."/>
            <person name="Pangilinan J."/>
            <person name="Riley R."/>
            <person name="Labutti K."/>
            <person name="Andreopoulos B."/>
            <person name="Lipzen A."/>
            <person name="Chen C."/>
            <person name="Yanf M."/>
            <person name="Daum C."/>
            <person name="Ng V."/>
            <person name="Clum A."/>
            <person name="Steindorff A."/>
            <person name="Ohm R."/>
            <person name="Martin F."/>
            <person name="Silar P."/>
            <person name="Natvig D."/>
            <person name="Lalanne C."/>
            <person name="Gautier V."/>
            <person name="Ament-Velasquez S.L."/>
            <person name="Kruys A."/>
            <person name="Hutchinson M.I."/>
            <person name="Powell A.J."/>
            <person name="Barry K."/>
            <person name="Miller A.N."/>
            <person name="Grigoriev I.V."/>
            <person name="Debuchy R."/>
            <person name="Gladieux P."/>
            <person name="Thoren M.H."/>
            <person name="Johannesson H."/>
        </authorList>
    </citation>
    <scope>NUCLEOTIDE SEQUENCE</scope>
    <source>
        <strain evidence="4">8032-3</strain>
    </source>
</reference>
<dbReference type="RefSeq" id="XP_060281930.1">
    <property type="nucleotide sequence ID" value="XM_060424746.1"/>
</dbReference>
<organism evidence="4 5">
    <name type="scientific">Phialemonium atrogriseum</name>
    <dbReference type="NCBI Taxonomy" id="1093897"/>
    <lineage>
        <taxon>Eukaryota</taxon>
        <taxon>Fungi</taxon>
        <taxon>Dikarya</taxon>
        <taxon>Ascomycota</taxon>
        <taxon>Pezizomycotina</taxon>
        <taxon>Sordariomycetes</taxon>
        <taxon>Sordariomycetidae</taxon>
        <taxon>Cephalothecales</taxon>
        <taxon>Cephalothecaceae</taxon>
        <taxon>Phialemonium</taxon>
    </lineage>
</organism>
<gene>
    <name evidence="4" type="ORF">QBC33DRAFT_454832</name>
</gene>
<dbReference type="CDD" id="cd02987">
    <property type="entry name" value="Phd_like_Phd"/>
    <property type="match status" value="1"/>
</dbReference>
<sequence length="296" mass="33197">MTNPTPAQEEFADFLAKNTSDDDSKVHPEDRDSTTRRASRSSEDEEDRYHAKQIDAAMRIPTLDRGAMGGEIKLPPASFDAGRTTGVKGVIADARSYENARRSKWKDRVRAARRTVFGADGMHSNNHNERGSGVDSEGSAAEDQDEERFLEQWRESRRRELEAETRNGSIRNRRTSPSMRVYGRLDEVDALGYLDAIEKVGRETVVVVFVYDNECPVSTAVESALVPLVGTYPTVHFVKVHYEEIEFDNAGVPAVLAYRNQGDLFANLTGVMEMIPDSGDFDSDALKRLFLKHHIL</sequence>
<dbReference type="PANTHER" id="PTHR46052:SF1">
    <property type="entry name" value="PHOSDUCIN-LIKE PROTEIN"/>
    <property type="match status" value="1"/>
</dbReference>
<evidence type="ECO:0000259" key="3">
    <source>
        <dbReference type="Pfam" id="PF02114"/>
    </source>
</evidence>
<comment type="caution">
    <text evidence="4">The sequence shown here is derived from an EMBL/GenBank/DDBJ whole genome shotgun (WGS) entry which is preliminary data.</text>
</comment>
<dbReference type="InterPro" id="IPR001200">
    <property type="entry name" value="Phosducin"/>
</dbReference>
<proteinExistence type="inferred from homology"/>
<feature type="region of interest" description="Disordered" evidence="2">
    <location>
        <begin position="14"/>
        <end position="61"/>
    </location>
</feature>
<dbReference type="Gene3D" id="3.40.30.10">
    <property type="entry name" value="Glutaredoxin"/>
    <property type="match status" value="1"/>
</dbReference>
<dbReference type="InterPro" id="IPR024253">
    <property type="entry name" value="Phosducin_thioredoxin-like_dom"/>
</dbReference>
<accession>A0AAJ0FFP0</accession>
<dbReference type="AlphaFoldDB" id="A0AAJ0FFP0"/>
<feature type="region of interest" description="Disordered" evidence="2">
    <location>
        <begin position="119"/>
        <end position="149"/>
    </location>
</feature>
<evidence type="ECO:0000256" key="2">
    <source>
        <dbReference type="SAM" id="MobiDB-lite"/>
    </source>
</evidence>
<dbReference type="PANTHER" id="PTHR46052">
    <property type="entry name" value="PHOSDUCIN-LIKE PROTEIN"/>
    <property type="match status" value="1"/>
</dbReference>
<dbReference type="Pfam" id="PF02114">
    <property type="entry name" value="Phosducin"/>
    <property type="match status" value="1"/>
</dbReference>
<feature type="compositionally biased region" description="Basic and acidic residues" evidence="2">
    <location>
        <begin position="19"/>
        <end position="35"/>
    </location>
</feature>
<name>A0AAJ0FFP0_9PEZI</name>
<dbReference type="Proteomes" id="UP001244011">
    <property type="component" value="Unassembled WGS sequence"/>
</dbReference>
<dbReference type="InterPro" id="IPR036249">
    <property type="entry name" value="Thioredoxin-like_sf"/>
</dbReference>
<dbReference type="EMBL" id="MU839014">
    <property type="protein sequence ID" value="KAK1765717.1"/>
    <property type="molecule type" value="Genomic_DNA"/>
</dbReference>
<evidence type="ECO:0000313" key="4">
    <source>
        <dbReference type="EMBL" id="KAK1765717.1"/>
    </source>
</evidence>
<dbReference type="GO" id="GO:0008277">
    <property type="term" value="P:regulation of G protein-coupled receptor signaling pathway"/>
    <property type="evidence" value="ECO:0007669"/>
    <property type="project" value="InterPro"/>
</dbReference>
<dbReference type="GeneID" id="85307933"/>
<dbReference type="SUPFAM" id="SSF52833">
    <property type="entry name" value="Thioredoxin-like"/>
    <property type="match status" value="1"/>
</dbReference>
<protein>
    <submittedName>
        <fullName evidence="4">Thioredoxin-like protein</fullName>
    </submittedName>
</protein>
<feature type="domain" description="Phosducin" evidence="3">
    <location>
        <begin position="129"/>
        <end position="276"/>
    </location>
</feature>
<evidence type="ECO:0000313" key="5">
    <source>
        <dbReference type="Proteomes" id="UP001244011"/>
    </source>
</evidence>
<keyword evidence="5" id="KW-1185">Reference proteome</keyword>
<dbReference type="InterPro" id="IPR051499">
    <property type="entry name" value="Phosducin-like_reg"/>
</dbReference>